<dbReference type="PANTHER" id="PTHR45138:SF9">
    <property type="entry name" value="DIGUANYLATE CYCLASE DGCM-RELATED"/>
    <property type="match status" value="1"/>
</dbReference>
<sequence length="505" mass="56706">MVQEDWRHDLAFSLIGFGLGAATWSLGGGAWLALLAAAGSAALARHTLGPSRDRLSTTESQQLADRLSNERERHEATQQFVQRMLDVVPMPIYVKDAAGRIIIVNRAQAEQWGLAREEVIGNTSFSMAPDPERARLTHEEDARVLAGESIYKEEHTLDGNHGAEQFRVIAKARCEDPEGQPVIVCARFDTTQWRQAERTVQQALAREQLLRQRNQDFVQRVLDVIPDPFYIKDRNGRLLMVNEAFARQRGRSRESVIGLLSTEVELTPQLAADTRREDETVLEGISISKEQHYLDPLTGEDRFRLISKRPLSDMDGQPAIVVAHINITRWRIAERELERLAHEDALTGLPNRRHFLTEADRLASSATRHGHPLSLIIFDLDHFKQINDRHGHLVGDVVLRQVAMRLREQLRSEDLPCRWGGEEFVILLPMTDVEMAATVAERLRKAMAGAPLHVRDGDADAHVDVTISGGITARKLGETLEECLARADRALYAAKDAGRNCMLQG</sequence>
<dbReference type="PROSITE" id="PS50112">
    <property type="entry name" value="PAS"/>
    <property type="match status" value="2"/>
</dbReference>
<dbReference type="InterPro" id="IPR000160">
    <property type="entry name" value="GGDEF_dom"/>
</dbReference>
<dbReference type="InterPro" id="IPR013656">
    <property type="entry name" value="PAS_4"/>
</dbReference>
<protein>
    <recommendedName>
        <fullName evidence="1">diguanylate cyclase</fullName>
        <ecNumber evidence="1">2.7.7.65</ecNumber>
    </recommendedName>
</protein>
<dbReference type="Gene3D" id="3.30.450.20">
    <property type="entry name" value="PAS domain"/>
    <property type="match status" value="2"/>
</dbReference>
<dbReference type="InterPro" id="IPR029787">
    <property type="entry name" value="Nucleotide_cyclase"/>
</dbReference>
<keyword evidence="4" id="KW-1133">Transmembrane helix</keyword>
<dbReference type="SUPFAM" id="SSF55785">
    <property type="entry name" value="PYP-like sensor domain (PAS domain)"/>
    <property type="match status" value="2"/>
</dbReference>
<dbReference type="CDD" id="cd01949">
    <property type="entry name" value="GGDEF"/>
    <property type="match status" value="1"/>
</dbReference>
<evidence type="ECO:0000256" key="1">
    <source>
        <dbReference type="ARBA" id="ARBA00012528"/>
    </source>
</evidence>
<evidence type="ECO:0000259" key="6">
    <source>
        <dbReference type="PROSITE" id="PS50887"/>
    </source>
</evidence>
<comment type="catalytic activity">
    <reaction evidence="2">
        <text>2 GTP = 3',3'-c-di-GMP + 2 diphosphate</text>
        <dbReference type="Rhea" id="RHEA:24898"/>
        <dbReference type="ChEBI" id="CHEBI:33019"/>
        <dbReference type="ChEBI" id="CHEBI:37565"/>
        <dbReference type="ChEBI" id="CHEBI:58805"/>
        <dbReference type="EC" id="2.7.7.65"/>
    </reaction>
</comment>
<evidence type="ECO:0000256" key="3">
    <source>
        <dbReference type="SAM" id="MobiDB-lite"/>
    </source>
</evidence>
<dbReference type="CDD" id="cd00130">
    <property type="entry name" value="PAS"/>
    <property type="match status" value="2"/>
</dbReference>
<feature type="domain" description="PAS" evidence="5">
    <location>
        <begin position="77"/>
        <end position="148"/>
    </location>
</feature>
<dbReference type="Proteomes" id="UP001500547">
    <property type="component" value="Unassembled WGS sequence"/>
</dbReference>
<feature type="domain" description="PAS" evidence="5">
    <location>
        <begin position="214"/>
        <end position="258"/>
    </location>
</feature>
<name>A0ABP9QT86_9RHOO</name>
<feature type="transmembrane region" description="Helical" evidence="4">
    <location>
        <begin position="12"/>
        <end position="44"/>
    </location>
</feature>
<proteinExistence type="predicted"/>
<reference evidence="8" key="1">
    <citation type="journal article" date="2019" name="Int. J. Syst. Evol. Microbiol.">
        <title>The Global Catalogue of Microorganisms (GCM) 10K type strain sequencing project: providing services to taxonomists for standard genome sequencing and annotation.</title>
        <authorList>
            <consortium name="The Broad Institute Genomics Platform"/>
            <consortium name="The Broad Institute Genome Sequencing Center for Infectious Disease"/>
            <person name="Wu L."/>
            <person name="Ma J."/>
        </authorList>
    </citation>
    <scope>NUCLEOTIDE SEQUENCE [LARGE SCALE GENOMIC DNA]</scope>
    <source>
        <strain evidence="8">JCM 18715</strain>
    </source>
</reference>
<keyword evidence="4" id="KW-0472">Membrane</keyword>
<organism evidence="7 8">
    <name type="scientific">Viridibacterium curvum</name>
    <dbReference type="NCBI Taxonomy" id="1101404"/>
    <lineage>
        <taxon>Bacteria</taxon>
        <taxon>Pseudomonadati</taxon>
        <taxon>Pseudomonadota</taxon>
        <taxon>Betaproteobacteria</taxon>
        <taxon>Rhodocyclales</taxon>
        <taxon>Rhodocyclaceae</taxon>
        <taxon>Viridibacterium</taxon>
    </lineage>
</organism>
<dbReference type="SUPFAM" id="SSF55073">
    <property type="entry name" value="Nucleotide cyclase"/>
    <property type="match status" value="1"/>
</dbReference>
<dbReference type="RefSeq" id="WP_345533291.1">
    <property type="nucleotide sequence ID" value="NZ_BAABLD010000008.1"/>
</dbReference>
<dbReference type="NCBIfam" id="TIGR00254">
    <property type="entry name" value="GGDEF"/>
    <property type="match status" value="1"/>
</dbReference>
<dbReference type="PANTHER" id="PTHR45138">
    <property type="entry name" value="REGULATORY COMPONENTS OF SENSORY TRANSDUCTION SYSTEM"/>
    <property type="match status" value="1"/>
</dbReference>
<dbReference type="InterPro" id="IPR000014">
    <property type="entry name" value="PAS"/>
</dbReference>
<dbReference type="PROSITE" id="PS50887">
    <property type="entry name" value="GGDEF"/>
    <property type="match status" value="1"/>
</dbReference>
<dbReference type="InterPro" id="IPR035965">
    <property type="entry name" value="PAS-like_dom_sf"/>
</dbReference>
<evidence type="ECO:0000256" key="4">
    <source>
        <dbReference type="SAM" id="Phobius"/>
    </source>
</evidence>
<dbReference type="NCBIfam" id="TIGR00229">
    <property type="entry name" value="sensory_box"/>
    <property type="match status" value="2"/>
</dbReference>
<evidence type="ECO:0000313" key="7">
    <source>
        <dbReference type="EMBL" id="GAA5166929.1"/>
    </source>
</evidence>
<dbReference type="InterPro" id="IPR050469">
    <property type="entry name" value="Diguanylate_Cyclase"/>
</dbReference>
<dbReference type="SMART" id="SM00267">
    <property type="entry name" value="GGDEF"/>
    <property type="match status" value="1"/>
</dbReference>
<keyword evidence="8" id="KW-1185">Reference proteome</keyword>
<dbReference type="EMBL" id="BAABLD010000008">
    <property type="protein sequence ID" value="GAA5166929.1"/>
    <property type="molecule type" value="Genomic_DNA"/>
</dbReference>
<dbReference type="Pfam" id="PF00990">
    <property type="entry name" value="GGDEF"/>
    <property type="match status" value="1"/>
</dbReference>
<comment type="caution">
    <text evidence="7">The sequence shown here is derived from an EMBL/GenBank/DDBJ whole genome shotgun (WGS) entry which is preliminary data.</text>
</comment>
<feature type="region of interest" description="Disordered" evidence="3">
    <location>
        <begin position="50"/>
        <end position="71"/>
    </location>
</feature>
<evidence type="ECO:0000313" key="8">
    <source>
        <dbReference type="Proteomes" id="UP001500547"/>
    </source>
</evidence>
<dbReference type="Pfam" id="PF08448">
    <property type="entry name" value="PAS_4"/>
    <property type="match status" value="2"/>
</dbReference>
<keyword evidence="4" id="KW-0812">Transmembrane</keyword>
<feature type="domain" description="GGDEF" evidence="6">
    <location>
        <begin position="371"/>
        <end position="505"/>
    </location>
</feature>
<dbReference type="SMART" id="SM00091">
    <property type="entry name" value="PAS"/>
    <property type="match status" value="2"/>
</dbReference>
<accession>A0ABP9QT86</accession>
<dbReference type="EC" id="2.7.7.65" evidence="1"/>
<dbReference type="InterPro" id="IPR043128">
    <property type="entry name" value="Rev_trsase/Diguanyl_cyclase"/>
</dbReference>
<dbReference type="Gene3D" id="3.30.70.270">
    <property type="match status" value="1"/>
</dbReference>
<gene>
    <name evidence="7" type="ORF">GCM10025770_24760</name>
</gene>
<evidence type="ECO:0000256" key="2">
    <source>
        <dbReference type="ARBA" id="ARBA00034247"/>
    </source>
</evidence>
<evidence type="ECO:0000259" key="5">
    <source>
        <dbReference type="PROSITE" id="PS50112"/>
    </source>
</evidence>